<evidence type="ECO:0000313" key="3">
    <source>
        <dbReference type="EMBL" id="KAJ5338680.1"/>
    </source>
</evidence>
<evidence type="ECO:0000256" key="1">
    <source>
        <dbReference type="SAM" id="MobiDB-lite"/>
    </source>
</evidence>
<feature type="region of interest" description="Disordered" evidence="1">
    <location>
        <begin position="1"/>
        <end position="65"/>
    </location>
</feature>
<organism evidence="3 4">
    <name type="scientific">Penicillium brevicompactum</name>
    <dbReference type="NCBI Taxonomy" id="5074"/>
    <lineage>
        <taxon>Eukaryota</taxon>
        <taxon>Fungi</taxon>
        <taxon>Dikarya</taxon>
        <taxon>Ascomycota</taxon>
        <taxon>Pezizomycotina</taxon>
        <taxon>Eurotiomycetes</taxon>
        <taxon>Eurotiomycetidae</taxon>
        <taxon>Eurotiales</taxon>
        <taxon>Aspergillaceae</taxon>
        <taxon>Penicillium</taxon>
    </lineage>
</organism>
<accession>A0A9W9QJU3</accession>
<proteinExistence type="predicted"/>
<name>A0A9W9QJU3_PENBR</name>
<dbReference type="Proteomes" id="UP001147695">
    <property type="component" value="Unassembled WGS sequence"/>
</dbReference>
<dbReference type="AlphaFoldDB" id="A0A9W9QJU3"/>
<evidence type="ECO:0000259" key="2">
    <source>
        <dbReference type="Pfam" id="PF24968"/>
    </source>
</evidence>
<feature type="region of interest" description="Disordered" evidence="1">
    <location>
        <begin position="283"/>
        <end position="318"/>
    </location>
</feature>
<reference evidence="3" key="1">
    <citation type="submission" date="2022-12" db="EMBL/GenBank/DDBJ databases">
        <authorList>
            <person name="Petersen C."/>
        </authorList>
    </citation>
    <scope>NUCLEOTIDE SEQUENCE</scope>
    <source>
        <strain evidence="3">IBT 35673</strain>
    </source>
</reference>
<feature type="compositionally biased region" description="Basic residues" evidence="1">
    <location>
        <begin position="1"/>
        <end position="14"/>
    </location>
</feature>
<sequence length="318" mass="33896">MAAKKKSKAARKTASHASTSSTKPKPAAALGVTTRGISKSGDTSLRKHRSGKQTGGPPPPPQNIVTENQAYRFERDDLPECLKRKNIAGCFVDFIDLRQPDTVNHVIVRLIFQHSTVRASTYAPAGTRGLELDFQATGDLVAPVTGRLSIKTITYYGPHRDAAHTIALPVTHGTRMRRFLAVIEPNGLLPCGFNVSGEDLVGCRDWVSQFLWHCTVAGFVGLPPGAPVATWSQFGSRYFAALPGIAGGPAPAATASIADPVLPARFWGAEAFARIAIPGIPVDPSESGSSKGDRWSVSPQSPSPGDRFAVCHPQFPPE</sequence>
<gene>
    <name evidence="3" type="ORF">N7452_005408</name>
</gene>
<dbReference type="InterPro" id="IPR056672">
    <property type="entry name" value="DUF7770"/>
</dbReference>
<protein>
    <recommendedName>
        <fullName evidence="2">DUF7770 domain-containing protein</fullName>
    </recommendedName>
</protein>
<feature type="domain" description="DUF7770" evidence="2">
    <location>
        <begin position="130"/>
        <end position="232"/>
    </location>
</feature>
<evidence type="ECO:0000313" key="4">
    <source>
        <dbReference type="Proteomes" id="UP001147695"/>
    </source>
</evidence>
<dbReference type="Pfam" id="PF24968">
    <property type="entry name" value="DUF7770"/>
    <property type="match status" value="1"/>
</dbReference>
<reference evidence="3" key="2">
    <citation type="journal article" date="2023" name="IMA Fungus">
        <title>Comparative genomic study of the Penicillium genus elucidates a diverse pangenome and 15 lateral gene transfer events.</title>
        <authorList>
            <person name="Petersen C."/>
            <person name="Sorensen T."/>
            <person name="Nielsen M.R."/>
            <person name="Sondergaard T.E."/>
            <person name="Sorensen J.L."/>
            <person name="Fitzpatrick D.A."/>
            <person name="Frisvad J.C."/>
            <person name="Nielsen K.L."/>
        </authorList>
    </citation>
    <scope>NUCLEOTIDE SEQUENCE</scope>
    <source>
        <strain evidence="3">IBT 35673</strain>
    </source>
</reference>
<dbReference type="EMBL" id="JAPZBQ010000003">
    <property type="protein sequence ID" value="KAJ5338680.1"/>
    <property type="molecule type" value="Genomic_DNA"/>
</dbReference>
<comment type="caution">
    <text evidence="3">The sequence shown here is derived from an EMBL/GenBank/DDBJ whole genome shotgun (WGS) entry which is preliminary data.</text>
</comment>